<dbReference type="CDD" id="cd17631">
    <property type="entry name" value="FACL_FadD13-like"/>
    <property type="match status" value="1"/>
</dbReference>
<evidence type="ECO:0000256" key="1">
    <source>
        <dbReference type="ARBA" id="ARBA00006432"/>
    </source>
</evidence>
<feature type="domain" description="AMP-dependent synthetase/ligase" evidence="3">
    <location>
        <begin position="9"/>
        <end position="375"/>
    </location>
</feature>
<dbReference type="NCBIfam" id="NF004837">
    <property type="entry name" value="PRK06187.1"/>
    <property type="match status" value="1"/>
</dbReference>
<accession>A0A7X0MWE2</accession>
<evidence type="ECO:0000259" key="3">
    <source>
        <dbReference type="Pfam" id="PF00501"/>
    </source>
</evidence>
<keyword evidence="6" id="KW-1185">Reference proteome</keyword>
<dbReference type="GO" id="GO:0004467">
    <property type="term" value="F:long-chain fatty acid-CoA ligase activity"/>
    <property type="evidence" value="ECO:0007669"/>
    <property type="project" value="UniProtKB-EC"/>
</dbReference>
<comment type="similarity">
    <text evidence="1">Belongs to the ATP-dependent AMP-binding enzyme family.</text>
</comment>
<evidence type="ECO:0000313" key="6">
    <source>
        <dbReference type="Proteomes" id="UP000528457"/>
    </source>
</evidence>
<dbReference type="Gene3D" id="3.40.50.12780">
    <property type="entry name" value="N-terminal domain of ligase-like"/>
    <property type="match status" value="1"/>
</dbReference>
<dbReference type="InterPro" id="IPR020845">
    <property type="entry name" value="AMP-binding_CS"/>
</dbReference>
<dbReference type="InterPro" id="IPR000873">
    <property type="entry name" value="AMP-dep_synth/lig_dom"/>
</dbReference>
<dbReference type="EMBL" id="JACHHT010000001">
    <property type="protein sequence ID" value="MBB6520849.1"/>
    <property type="molecule type" value="Genomic_DNA"/>
</dbReference>
<dbReference type="InterPro" id="IPR045851">
    <property type="entry name" value="AMP-bd_C_sf"/>
</dbReference>
<dbReference type="RefSeq" id="WP_166850097.1">
    <property type="nucleotide sequence ID" value="NZ_JAAONY010000001.1"/>
</dbReference>
<dbReference type="PANTHER" id="PTHR43767:SF1">
    <property type="entry name" value="NONRIBOSOMAL PEPTIDE SYNTHASE PES1 (EUROFUNG)-RELATED"/>
    <property type="match status" value="1"/>
</dbReference>
<evidence type="ECO:0000313" key="5">
    <source>
        <dbReference type="EMBL" id="MBB6520849.1"/>
    </source>
</evidence>
<dbReference type="PANTHER" id="PTHR43767">
    <property type="entry name" value="LONG-CHAIN-FATTY-ACID--COA LIGASE"/>
    <property type="match status" value="1"/>
</dbReference>
<dbReference type="InterPro" id="IPR025110">
    <property type="entry name" value="AMP-bd_C"/>
</dbReference>
<dbReference type="Pfam" id="PF13193">
    <property type="entry name" value="AMP-binding_C"/>
    <property type="match status" value="1"/>
</dbReference>
<evidence type="ECO:0000256" key="2">
    <source>
        <dbReference type="ARBA" id="ARBA00022598"/>
    </source>
</evidence>
<comment type="caution">
    <text evidence="5">The sequence shown here is derived from an EMBL/GenBank/DDBJ whole genome shotgun (WGS) entry which is preliminary data.</text>
</comment>
<dbReference type="InterPro" id="IPR050237">
    <property type="entry name" value="ATP-dep_AMP-bd_enzyme"/>
</dbReference>
<dbReference type="InParanoid" id="A0A7X0MWE2"/>
<dbReference type="SUPFAM" id="SSF56801">
    <property type="entry name" value="Acetyl-CoA synthetase-like"/>
    <property type="match status" value="1"/>
</dbReference>
<gene>
    <name evidence="5" type="ORF">HNR48_001127</name>
</gene>
<dbReference type="EC" id="6.2.1.3" evidence="5"/>
<evidence type="ECO:0000259" key="4">
    <source>
        <dbReference type="Pfam" id="PF13193"/>
    </source>
</evidence>
<organism evidence="5 6">
    <name type="scientific">Pseudoteredinibacter isoporae</name>
    <dbReference type="NCBI Taxonomy" id="570281"/>
    <lineage>
        <taxon>Bacteria</taxon>
        <taxon>Pseudomonadati</taxon>
        <taxon>Pseudomonadota</taxon>
        <taxon>Gammaproteobacteria</taxon>
        <taxon>Cellvibrionales</taxon>
        <taxon>Cellvibrionaceae</taxon>
        <taxon>Pseudoteredinibacter</taxon>
    </lineage>
</organism>
<dbReference type="PROSITE" id="PS00455">
    <property type="entry name" value="AMP_BINDING"/>
    <property type="match status" value="1"/>
</dbReference>
<name>A0A7X0MWE2_9GAMM</name>
<sequence length="520" mass="57378">MLTFSNTLQRVVQQRAEKMATIDGDRRHTWKEFQQRVSQFAGALQKLGVQQGSRVAILSLNSDRYLEAMFAIPWAGGVYVPINTRLAAPEVEYWMSNSESEVLLLDRQFLPMLDHLKSSLPKLKHVVFMDNGEAPEGMPHYEHLLADAAGIDAFPVQPDDLVALYYTGGTTGRSKGVMLSHHNMLFNAMQGMVLQSYGSEEIYLHAAPMFHAADAYNAICFCLLGGTHVFTPGFDPKRVLELIGEESVTRILLVPTMVGMVMSYPDLDSYDISSLKSIFYGASPMPEAVLKAAMNKYPDIEFMQAYGQTEAAPVLTVLMPDDHVLEGPRSRLLKSAGKAAPGVTLAILDDNDQELPRGEIGQVCAKGDNVMIGYLGMEETTQDTLKNGWLHTGDGAYMDDEGYIFIVDRVKDMIISGGENVYSVEVEHALYRHPAVESCAVIGIPSEQWGEQVHAVIQTKADTQTSEDEIIAHCKELIASFKCPRSVSLQVEPLPLSGAGKILKTELRKPYWDGKAKAVN</sequence>
<reference evidence="5 6" key="1">
    <citation type="submission" date="2020-08" db="EMBL/GenBank/DDBJ databases">
        <title>Genomic Encyclopedia of Type Strains, Phase IV (KMG-IV): sequencing the most valuable type-strain genomes for metagenomic binning, comparative biology and taxonomic classification.</title>
        <authorList>
            <person name="Goeker M."/>
        </authorList>
    </citation>
    <scope>NUCLEOTIDE SEQUENCE [LARGE SCALE GENOMIC DNA]</scope>
    <source>
        <strain evidence="5 6">DSM 22368</strain>
    </source>
</reference>
<dbReference type="FunFam" id="3.30.300.30:FF:000008">
    <property type="entry name" value="2,3-dihydroxybenzoate-AMP ligase"/>
    <property type="match status" value="1"/>
</dbReference>
<protein>
    <submittedName>
        <fullName evidence="5">Long-chain acyl-CoA synthetase</fullName>
        <ecNumber evidence="5">6.2.1.3</ecNumber>
    </submittedName>
</protein>
<keyword evidence="2 5" id="KW-0436">Ligase</keyword>
<dbReference type="Gene3D" id="3.30.300.30">
    <property type="match status" value="1"/>
</dbReference>
<feature type="domain" description="AMP-binding enzyme C-terminal" evidence="4">
    <location>
        <begin position="425"/>
        <end position="501"/>
    </location>
</feature>
<dbReference type="InterPro" id="IPR042099">
    <property type="entry name" value="ANL_N_sf"/>
</dbReference>
<dbReference type="Proteomes" id="UP000528457">
    <property type="component" value="Unassembled WGS sequence"/>
</dbReference>
<dbReference type="Pfam" id="PF00501">
    <property type="entry name" value="AMP-binding"/>
    <property type="match status" value="1"/>
</dbReference>
<proteinExistence type="inferred from homology"/>
<dbReference type="AlphaFoldDB" id="A0A7X0MWE2"/>